<evidence type="ECO:0000313" key="1">
    <source>
        <dbReference type="EMBL" id="VAV85513.1"/>
    </source>
</evidence>
<proteinExistence type="predicted"/>
<sequence length="174" mass="19267">MFLKDSNIVRGLCGLYKGRFYLFACNVARVQDAPFGVPAFASEIELCVAVGRPFGKMDAKLYQLTYTLGAVLYYNGCYVFIGESCPGGQGIPDMRVKAIFLAPDRGYAALRVVGGALRDLSLGNDCYRTVPGGLKCEGKACYARAYYQKIKMYLQGLSPLGQRYYMIVYCEFPD</sequence>
<dbReference type="EMBL" id="UOEA01000088">
    <property type="protein sequence ID" value="VAV85513.1"/>
    <property type="molecule type" value="Genomic_DNA"/>
</dbReference>
<accession>A0A3B0RLV8</accession>
<organism evidence="1">
    <name type="scientific">hydrothermal vent metagenome</name>
    <dbReference type="NCBI Taxonomy" id="652676"/>
    <lineage>
        <taxon>unclassified sequences</taxon>
        <taxon>metagenomes</taxon>
        <taxon>ecological metagenomes</taxon>
    </lineage>
</organism>
<reference evidence="1" key="1">
    <citation type="submission" date="2018-06" db="EMBL/GenBank/DDBJ databases">
        <authorList>
            <person name="Zhirakovskaya E."/>
        </authorList>
    </citation>
    <scope>NUCLEOTIDE SEQUENCE</scope>
</reference>
<gene>
    <name evidence="1" type="ORF">MNBD_DELTA01-1189</name>
</gene>
<name>A0A3B0RLV8_9ZZZZ</name>
<dbReference type="AlphaFoldDB" id="A0A3B0RLV8"/>
<dbReference type="AntiFam" id="ANF00152">
    <property type="entry name" value="Shadow ORF (opposite nadB1)"/>
</dbReference>
<protein>
    <submittedName>
        <fullName evidence="1">Uncharacterized protein</fullName>
    </submittedName>
</protein>